<comment type="caution">
    <text evidence="1">The sequence shown here is derived from an EMBL/GenBank/DDBJ whole genome shotgun (WGS) entry which is preliminary data.</text>
</comment>
<gene>
    <name evidence="1" type="ORF">RHMOL_Rhmol04G0203100</name>
</gene>
<name>A0ACC0P2H4_RHOML</name>
<evidence type="ECO:0000313" key="2">
    <source>
        <dbReference type="Proteomes" id="UP001062846"/>
    </source>
</evidence>
<reference evidence="1" key="1">
    <citation type="submission" date="2022-02" db="EMBL/GenBank/DDBJ databases">
        <title>Plant Genome Project.</title>
        <authorList>
            <person name="Zhang R.-G."/>
        </authorList>
    </citation>
    <scope>NUCLEOTIDE SEQUENCE</scope>
    <source>
        <strain evidence="1">AT1</strain>
    </source>
</reference>
<dbReference type="EMBL" id="CM046391">
    <property type="protein sequence ID" value="KAI8559805.1"/>
    <property type="molecule type" value="Genomic_DNA"/>
</dbReference>
<proteinExistence type="predicted"/>
<sequence length="268" mass="28687">MVEVEDPHPSETTLGLGPLEDHNLASSRTGALGKAHMSIGVRAGTLTQDGGGGGGTNKFHTYICHLERKIDDLSTIVERDSPHPIPSEAVVEEEAVIAPPAVVRGAAWWSTNLDPLSKTVSSPLVRRVVELKEVPGIGNAPVPLTPKTHARSDPPSRGLAPEASLPPPRTKSGLGRDIMSPPLVSPKLPTTKIASWNSKQKGISSASRTPEEKAHLSHSQRRKVTEAKSPSTSSPMLEIATKRTDTSAPLRSREVPHQRGRSTKDWTN</sequence>
<dbReference type="Proteomes" id="UP001062846">
    <property type="component" value="Chromosome 4"/>
</dbReference>
<accession>A0ACC0P2H4</accession>
<protein>
    <submittedName>
        <fullName evidence="1">Uncharacterized protein</fullName>
    </submittedName>
</protein>
<organism evidence="1 2">
    <name type="scientific">Rhododendron molle</name>
    <name type="common">Chinese azalea</name>
    <name type="synonym">Azalea mollis</name>
    <dbReference type="NCBI Taxonomy" id="49168"/>
    <lineage>
        <taxon>Eukaryota</taxon>
        <taxon>Viridiplantae</taxon>
        <taxon>Streptophyta</taxon>
        <taxon>Embryophyta</taxon>
        <taxon>Tracheophyta</taxon>
        <taxon>Spermatophyta</taxon>
        <taxon>Magnoliopsida</taxon>
        <taxon>eudicotyledons</taxon>
        <taxon>Gunneridae</taxon>
        <taxon>Pentapetalae</taxon>
        <taxon>asterids</taxon>
        <taxon>Ericales</taxon>
        <taxon>Ericaceae</taxon>
        <taxon>Ericoideae</taxon>
        <taxon>Rhodoreae</taxon>
        <taxon>Rhododendron</taxon>
    </lineage>
</organism>
<evidence type="ECO:0000313" key="1">
    <source>
        <dbReference type="EMBL" id="KAI8559805.1"/>
    </source>
</evidence>
<keyword evidence="2" id="KW-1185">Reference proteome</keyword>